<dbReference type="InterPro" id="IPR008042">
    <property type="entry name" value="Retrotrans_Pao"/>
</dbReference>
<dbReference type="PROSITE" id="PS50994">
    <property type="entry name" value="INTEGRASE"/>
    <property type="match status" value="1"/>
</dbReference>
<reference evidence="3 4" key="1">
    <citation type="submission" date="2022-01" db="EMBL/GenBank/DDBJ databases">
        <title>A high-quality chromosome-level genome assembly of rohu carp, Labeo rohita.</title>
        <authorList>
            <person name="Arick M.A. II"/>
            <person name="Hsu C.-Y."/>
            <person name="Magbanua Z."/>
            <person name="Pechanova O."/>
            <person name="Grover C."/>
            <person name="Miller E."/>
            <person name="Thrash A."/>
            <person name="Ezzel L."/>
            <person name="Alam S."/>
            <person name="Benzie J."/>
            <person name="Hamilton M."/>
            <person name="Karsi A."/>
            <person name="Lawrence M.L."/>
            <person name="Peterson D.G."/>
        </authorList>
    </citation>
    <scope>NUCLEOTIDE SEQUENCE [LARGE SCALE GENOMIC DNA]</scope>
    <source>
        <strain evidence="4">BAU-BD-2019</strain>
        <tissue evidence="3">Blood</tissue>
    </source>
</reference>
<dbReference type="InterPro" id="IPR041588">
    <property type="entry name" value="Integrase_H2C2"/>
</dbReference>
<proteinExistence type="predicted"/>
<dbReference type="Pfam" id="PF17921">
    <property type="entry name" value="Integrase_H2C2"/>
    <property type="match status" value="1"/>
</dbReference>
<dbReference type="Pfam" id="PF05380">
    <property type="entry name" value="Peptidase_A17"/>
    <property type="match status" value="1"/>
</dbReference>
<keyword evidence="4" id="KW-1185">Reference proteome</keyword>
<feature type="domain" description="Integrase catalytic" evidence="2">
    <location>
        <begin position="1689"/>
        <end position="1882"/>
    </location>
</feature>
<dbReference type="InterPro" id="IPR043502">
    <property type="entry name" value="DNA/RNA_pol_sf"/>
</dbReference>
<dbReference type="InterPro" id="IPR001584">
    <property type="entry name" value="Integrase_cat-core"/>
</dbReference>
<dbReference type="InterPro" id="IPR036397">
    <property type="entry name" value="RNaseH_sf"/>
</dbReference>
<sequence>MAVEAVGKSLEQLKAERTVEKRAFTRLINTMSRTCKEMTEEDLRGSLNKLTKQTEKVMEVNDNLEAGMIAELEAELDADKSAVLSEQQKDDLAKTTSECELKLNETKALLQETLWVRYGDMELSTALQVAEAESERVAAVVPDGNHEAYDFMLTHLQNLTKIAKDLYSKWQWCIPAGDEKNFCQWLRRLELSVTRLVSRKADFIRARREEEKERITPSPVIPSYPVATIKLKPTALPKFTGNKRDFHRWKKDWEALQKQGEPTGSKEVKKVQLLDSLDEKIVRELRPSTYNTADDIFRVLENRYGNVTAIAIEIVEDLQKIPAIKGHQPRKIVELIQEVEKALGDLSDLGNTGAIKNPLVTKSIEGKLPESLKKEWLIHISDQRSAVTPDNRFDVLLTFLKKQESIYEQLEQLRLEEPNKKEVRTEPRWARTKSTKSSSDQAGCVVCGDTKHRRKLYFCKQFRASKLTDKKAAIRTLGACKKCLEVHGEHSFCKPNYLCKGQVCEDESVPEHHYYLCPNAKKEESSAGQKKSRLYSKGDKSVKDYTKDQEEFLSRLPPDLAQQCRNVFSNTAARGFNVTKEEPSLLARNGLLELPVIMMLLNVTANAGQKIGTLIDLASDTNYITHSAANRLNLKGEKITLVIHGVGGMKVRIKTKRYLLKIRVSTTQGSFRSHQLACYGLESIAEINKAVSPERLQKFFPDIPLTELVRPKGVDLLISHREGQLAPQRIRIVGDLVLWDGPLGKTIGGTHPELFEDVTVSAHRSKTHFARSMRLAAVKYEEVIEYRPPNKPLARFHESSVSTSSRDFLEWWKWDSIGAACEPKCGGCRCGNCQPGGKEMSLAEERELEIVKEGLTYVMEDKHSKDPHWHAKYPWIEDPVFLPNNKSAVEATFLRTEKQLAKDPEWKAAYSAQVKDMLDRRAAVKLSESEIANWDGPVWYVSHLIAPNPHSVTTPVRLVWNSSQRFRGVSMNDLLMKGPDVLNQIRAVLLRFRSGAYAALGDIKKMYNSVWLEDREVHLHRFLWRDSEDEVLGEYAITRVNIGDKPAGCIAQLAMRETANLPSFAHLEEERRVLQHDSYVDDILTSHNDLHQLQSIVANVELILKAGGFYLKPWVFSGQSGRGESEDKLSRTEEKIMVLPNQMHDDDNKALGLGYSTEEDMLYVMTSVNFSKRKKKMRLGQNLLQEQVRAQTPNPLTRRELLSQVSGVYDPVGLVTPTKQKGAILVRKAFQEAKKRGVPVSETWDAALSDELREEAIRLFEEYVQLGQIKFTRAITPPNSNDEAWAITFSDGSENAYGAVLYLRWHSNQGSIIRLVESKAKLTPLDQKGDVIKAEVCGAVFASRLRRYFEQHSRIRVEKWYHLVDSQTVLGAIQRESYGYKTFFANRIGEIQGVTKAQEWWWIPGLQNIADVITRGASPQNLDENSEWQNGPSFLSLPVDEWPIKSAKDLAGTARESIKELQKKAFAAALTRSEAKQKEPTGESEQTGYLNQVQAEPRRPPAGLAVRNLCDLKRFSDLSRLVKTIAWVWRAAKKFLGKNRTLNNPKWEAVCSTGTISVRERGDALRDIFLAAQEGINLPNTTRDRLVVYKDQHSGLLVCGGRVQVFEDDQVGVPVLPYDAWVSTLLARESHKESHGGLADTVLRMRRKAWVIRGRRIAQKVINNCVQCRKNRAKKCQQVMGDLPPERTQPTAPFEFTTVDLFGPYHVKDDVKKRTSLKVWGVVFCCMSSRAIHTELVNTQSTEGFLMAFQRFAAIRGYPKKIYSDPGTNFIGARPVLQELYKFLERVDKSALEETAAKNGTEWIWKIHPADSPHRNGAAEAAVRIVKKALQNCGGESALTYSEFQTALQIAANLANERPIDARAQSREDCIHYPFKRLQAMQLVVDNFWRRWSQLAGPNLFLRNKWHTAHRNVAVGDIVWIADQNALRGQFKLGRVVSVNPDNKGVVRDVDVRTFPSYPVPITKPLKAKANYTESKSCREKIPSTVLHRDVRRLVVLLPVEDQPRKIEWEVLSQTKINEKNNINKSSANQSERREERNLRFMRRRGRDFSVETES</sequence>
<evidence type="ECO:0000256" key="1">
    <source>
        <dbReference type="SAM" id="MobiDB-lite"/>
    </source>
</evidence>
<accession>A0ABQ8LCD3</accession>
<dbReference type="Pfam" id="PF18701">
    <property type="entry name" value="DUF5641"/>
    <property type="match status" value="1"/>
</dbReference>
<feature type="region of interest" description="Disordered" evidence="1">
    <location>
        <begin position="1472"/>
        <end position="1493"/>
    </location>
</feature>
<dbReference type="InterPro" id="IPR040676">
    <property type="entry name" value="DUF5641"/>
</dbReference>
<evidence type="ECO:0000259" key="2">
    <source>
        <dbReference type="PROSITE" id="PS50994"/>
    </source>
</evidence>
<protein>
    <submittedName>
        <fullName evidence="3">Pro-Pol polyprotein</fullName>
    </submittedName>
</protein>
<dbReference type="PANTHER" id="PTHR47331">
    <property type="entry name" value="PHD-TYPE DOMAIN-CONTAINING PROTEIN"/>
    <property type="match status" value="1"/>
</dbReference>
<dbReference type="Pfam" id="PF03564">
    <property type="entry name" value="DUF1759"/>
    <property type="match status" value="1"/>
</dbReference>
<dbReference type="Gene3D" id="3.30.70.270">
    <property type="match status" value="1"/>
</dbReference>
<comment type="caution">
    <text evidence="3">The sequence shown here is derived from an EMBL/GenBank/DDBJ whole genome shotgun (WGS) entry which is preliminary data.</text>
</comment>
<feature type="compositionally biased region" description="Polar residues" evidence="1">
    <location>
        <begin position="1483"/>
        <end position="1493"/>
    </location>
</feature>
<dbReference type="CDD" id="cd01644">
    <property type="entry name" value="RT_pepA17"/>
    <property type="match status" value="1"/>
</dbReference>
<gene>
    <name evidence="3" type="ORF">H4Q32_018473</name>
</gene>
<dbReference type="SUPFAM" id="SSF53098">
    <property type="entry name" value="Ribonuclease H-like"/>
    <property type="match status" value="1"/>
</dbReference>
<name>A0ABQ8LCD3_LABRO</name>
<evidence type="ECO:0000313" key="3">
    <source>
        <dbReference type="EMBL" id="KAI2648382.1"/>
    </source>
</evidence>
<dbReference type="Gene3D" id="3.30.420.10">
    <property type="entry name" value="Ribonuclease H-like superfamily/Ribonuclease H"/>
    <property type="match status" value="1"/>
</dbReference>
<dbReference type="Proteomes" id="UP000830375">
    <property type="component" value="Unassembled WGS sequence"/>
</dbReference>
<dbReference type="PANTHER" id="PTHR47331:SF1">
    <property type="entry name" value="GAG-LIKE PROTEIN"/>
    <property type="match status" value="1"/>
</dbReference>
<evidence type="ECO:0000313" key="4">
    <source>
        <dbReference type="Proteomes" id="UP000830375"/>
    </source>
</evidence>
<dbReference type="SUPFAM" id="SSF56672">
    <property type="entry name" value="DNA/RNA polymerases"/>
    <property type="match status" value="1"/>
</dbReference>
<dbReference type="InterPro" id="IPR005312">
    <property type="entry name" value="DUF1759"/>
</dbReference>
<dbReference type="EMBL" id="JACTAM010000025">
    <property type="protein sequence ID" value="KAI2648382.1"/>
    <property type="molecule type" value="Genomic_DNA"/>
</dbReference>
<dbReference type="Gene3D" id="3.10.10.10">
    <property type="entry name" value="HIV Type 1 Reverse Transcriptase, subunit A, domain 1"/>
    <property type="match status" value="1"/>
</dbReference>
<dbReference type="InterPro" id="IPR012337">
    <property type="entry name" value="RNaseH-like_sf"/>
</dbReference>
<dbReference type="InterPro" id="IPR043128">
    <property type="entry name" value="Rev_trsase/Diguanyl_cyclase"/>
</dbReference>
<organism evidence="3 4">
    <name type="scientific">Labeo rohita</name>
    <name type="common">Indian major carp</name>
    <name type="synonym">Cyprinus rohita</name>
    <dbReference type="NCBI Taxonomy" id="84645"/>
    <lineage>
        <taxon>Eukaryota</taxon>
        <taxon>Metazoa</taxon>
        <taxon>Chordata</taxon>
        <taxon>Craniata</taxon>
        <taxon>Vertebrata</taxon>
        <taxon>Euteleostomi</taxon>
        <taxon>Actinopterygii</taxon>
        <taxon>Neopterygii</taxon>
        <taxon>Teleostei</taxon>
        <taxon>Ostariophysi</taxon>
        <taxon>Cypriniformes</taxon>
        <taxon>Cyprinidae</taxon>
        <taxon>Labeoninae</taxon>
        <taxon>Labeonini</taxon>
        <taxon>Labeo</taxon>
    </lineage>
</organism>